<organism evidence="1 2">
    <name type="scientific">Entomophthora muscae</name>
    <dbReference type="NCBI Taxonomy" id="34485"/>
    <lineage>
        <taxon>Eukaryota</taxon>
        <taxon>Fungi</taxon>
        <taxon>Fungi incertae sedis</taxon>
        <taxon>Zoopagomycota</taxon>
        <taxon>Entomophthoromycotina</taxon>
        <taxon>Entomophthoromycetes</taxon>
        <taxon>Entomophthorales</taxon>
        <taxon>Entomophthoraceae</taxon>
        <taxon>Entomophthora</taxon>
    </lineage>
</organism>
<name>A0ACC2SLJ0_9FUNG</name>
<accession>A0ACC2SLJ0</accession>
<comment type="caution">
    <text evidence="1">The sequence shown here is derived from an EMBL/GenBank/DDBJ whole genome shotgun (WGS) entry which is preliminary data.</text>
</comment>
<evidence type="ECO:0000313" key="1">
    <source>
        <dbReference type="EMBL" id="KAJ9063155.1"/>
    </source>
</evidence>
<sequence>MRVHLMSEVLTAIKLIKFYAWEQPFDNKVHEIRRKEIWLIKRMMQLKAVNFAVVFAVPVIVALFSLVTLSFTQGKPRALVAFTVLSVFNTLWYPFLMLPMAVKSYSGAILLVVCLNKFLSQLEIQGYNFHAKGNHQKLATSMQNSSFSWEETYLNKPCLQGLHLNVKHGELVAVVGDVESGKLILIAAIMGQMHQVGGKRLRVYGSVSYVPQEVWLLNMVLCNNITFCKELEPKHYHEMIKVCALEHNLTLLVAGNQAEISERNSNLSGGRGQHQRVSLACAVYNNGNIVLLDDPLSTVDQNVGQHIFEQCIKEKLSKKTVIFVTHQLQYLPQVNWVVAMKDGCMRKVRTYAKLMANDVEFHTLINSHVASTK</sequence>
<dbReference type="Proteomes" id="UP001165960">
    <property type="component" value="Unassembled WGS sequence"/>
</dbReference>
<evidence type="ECO:0000313" key="2">
    <source>
        <dbReference type="Proteomes" id="UP001165960"/>
    </source>
</evidence>
<gene>
    <name evidence="1" type="ORF">DSO57_1002889</name>
</gene>
<dbReference type="EMBL" id="QTSX02004977">
    <property type="protein sequence ID" value="KAJ9063155.1"/>
    <property type="molecule type" value="Genomic_DNA"/>
</dbReference>
<reference evidence="1" key="1">
    <citation type="submission" date="2022-04" db="EMBL/GenBank/DDBJ databases">
        <title>Genome of the entomopathogenic fungus Entomophthora muscae.</title>
        <authorList>
            <person name="Elya C."/>
            <person name="Lovett B.R."/>
            <person name="Lee E."/>
            <person name="Macias A.M."/>
            <person name="Hajek A.E."/>
            <person name="De Bivort B.L."/>
            <person name="Kasson M.T."/>
            <person name="De Fine Licht H.H."/>
            <person name="Stajich J.E."/>
        </authorList>
    </citation>
    <scope>NUCLEOTIDE SEQUENCE</scope>
    <source>
        <strain evidence="1">Berkeley</strain>
    </source>
</reference>
<proteinExistence type="predicted"/>
<keyword evidence="2" id="KW-1185">Reference proteome</keyword>
<protein>
    <submittedName>
        <fullName evidence="1">Uncharacterized protein</fullName>
    </submittedName>
</protein>